<dbReference type="PIRSF" id="PIRSF018637">
    <property type="entry name" value="TrmK"/>
    <property type="match status" value="1"/>
</dbReference>
<reference evidence="1 2" key="1">
    <citation type="submission" date="2016-11" db="EMBL/GenBank/DDBJ databases">
        <authorList>
            <person name="Jaros S."/>
            <person name="Januszkiewicz K."/>
            <person name="Wedrychowicz H."/>
        </authorList>
    </citation>
    <scope>NUCLEOTIDE SEQUENCE [LARGE SCALE GENOMIC DNA]</scope>
    <source>
        <strain evidence="1 2">DSM 21864</strain>
    </source>
</reference>
<dbReference type="InterPro" id="IPR029063">
    <property type="entry name" value="SAM-dependent_MTases_sf"/>
</dbReference>
<keyword evidence="1" id="KW-0808">Transferase</keyword>
<dbReference type="GO" id="GO:0032259">
    <property type="term" value="P:methylation"/>
    <property type="evidence" value="ECO:0007669"/>
    <property type="project" value="UniProtKB-KW"/>
</dbReference>
<name>A0A1M6CQK4_9CLOT</name>
<dbReference type="SUPFAM" id="SSF53335">
    <property type="entry name" value="S-adenosyl-L-methionine-dependent methyltransferases"/>
    <property type="match status" value="1"/>
</dbReference>
<evidence type="ECO:0000313" key="1">
    <source>
        <dbReference type="EMBL" id="SHI63250.1"/>
    </source>
</evidence>
<keyword evidence="1" id="KW-0489">Methyltransferase</keyword>
<dbReference type="RefSeq" id="WP_073004574.1">
    <property type="nucleotide sequence ID" value="NZ_FQZO01000001.1"/>
</dbReference>
<dbReference type="PANTHER" id="PTHR38451:SF1">
    <property type="entry name" value="TRNA (ADENINE(22)-N(1))-METHYLTRANSFERASE"/>
    <property type="match status" value="1"/>
</dbReference>
<evidence type="ECO:0000313" key="2">
    <source>
        <dbReference type="Proteomes" id="UP000184080"/>
    </source>
</evidence>
<dbReference type="GO" id="GO:0160105">
    <property type="term" value="F:tRNA (adenine(22)-N1)-methyltransferase activity"/>
    <property type="evidence" value="ECO:0007669"/>
    <property type="project" value="InterPro"/>
</dbReference>
<dbReference type="STRING" id="1121298.SAMN05444401_1200"/>
<sequence>MELSIRLKTIIDVMDKCNNFVDVGTDHGYVPIFAVKHGICESAVASDINSGPVERAKKNIQNEGLTQKIYCRKGPGLSTVGKDEVEAAVIAGMGGNLIRDILTEDLDKIKKMKFIIVQPAQNPEILREYLYTNKFDIIKEDLCIDEGKYYELLKIRYNDDKSKLEMKDIDYEISPYLMSTRHPLILSYINYKIHYYNKIRLYIKEDTDISKERKRFIGDRIVKLEEMKQWLLS</sequence>
<dbReference type="Pfam" id="PF04816">
    <property type="entry name" value="TrmK"/>
    <property type="match status" value="1"/>
</dbReference>
<dbReference type="PANTHER" id="PTHR38451">
    <property type="entry name" value="TRNA (ADENINE(22)-N(1))-METHYLTRANSFERASE"/>
    <property type="match status" value="1"/>
</dbReference>
<keyword evidence="2" id="KW-1185">Reference proteome</keyword>
<accession>A0A1M6CQK4</accession>
<dbReference type="Proteomes" id="UP000184080">
    <property type="component" value="Unassembled WGS sequence"/>
</dbReference>
<dbReference type="Gene3D" id="3.40.50.150">
    <property type="entry name" value="Vaccinia Virus protein VP39"/>
    <property type="match status" value="1"/>
</dbReference>
<dbReference type="EMBL" id="FQZO01000001">
    <property type="protein sequence ID" value="SHI63250.1"/>
    <property type="molecule type" value="Genomic_DNA"/>
</dbReference>
<dbReference type="InterPro" id="IPR006901">
    <property type="entry name" value="TrmK"/>
</dbReference>
<gene>
    <name evidence="1" type="ORF">SAMN05444401_1200</name>
</gene>
<dbReference type="AlphaFoldDB" id="A0A1M6CQK4"/>
<dbReference type="OrthoDB" id="5881184at2"/>
<protein>
    <submittedName>
        <fullName evidence="1">tRNA (Adenine22-N1)-methyltransferase</fullName>
    </submittedName>
</protein>
<proteinExistence type="predicted"/>
<organism evidence="1 2">
    <name type="scientific">Clostridium amylolyticum</name>
    <dbReference type="NCBI Taxonomy" id="1121298"/>
    <lineage>
        <taxon>Bacteria</taxon>
        <taxon>Bacillati</taxon>
        <taxon>Bacillota</taxon>
        <taxon>Clostridia</taxon>
        <taxon>Eubacteriales</taxon>
        <taxon>Clostridiaceae</taxon>
        <taxon>Clostridium</taxon>
    </lineage>
</organism>